<keyword evidence="2" id="KW-1185">Reference proteome</keyword>
<comment type="caution">
    <text evidence="1">The sequence shown here is derived from an EMBL/GenBank/DDBJ whole genome shotgun (WGS) entry which is preliminary data.</text>
</comment>
<feature type="non-terminal residue" evidence="1">
    <location>
        <position position="1"/>
    </location>
</feature>
<dbReference type="AlphaFoldDB" id="A0A8X6I562"/>
<evidence type="ECO:0000313" key="2">
    <source>
        <dbReference type="Proteomes" id="UP000886998"/>
    </source>
</evidence>
<dbReference type="Proteomes" id="UP000886998">
    <property type="component" value="Unassembled WGS sequence"/>
</dbReference>
<sequence length="131" mass="14995">MDSDGRYVVSLPWIQGHPPLPTCRNLAERRLKNCINSLKKTGNLEAYEGENVPHNFEKTATLLLESFYVDNCVTSVDDHEELEKFIEESKTVLSTAKFELRGREHSYSDLESYDLLPPEGKSISVLGLRWH</sequence>
<dbReference type="OrthoDB" id="6505652at2759"/>
<dbReference type="EMBL" id="BMAV01024198">
    <property type="protein sequence ID" value="GFS30858.1"/>
    <property type="molecule type" value="Genomic_DNA"/>
</dbReference>
<proteinExistence type="predicted"/>
<gene>
    <name evidence="1" type="primary">AVEN_10761_1</name>
    <name evidence="1" type="ORF">TNIN_394991</name>
</gene>
<evidence type="ECO:0000313" key="1">
    <source>
        <dbReference type="EMBL" id="GFS30858.1"/>
    </source>
</evidence>
<organism evidence="1 2">
    <name type="scientific">Trichonephila inaurata madagascariensis</name>
    <dbReference type="NCBI Taxonomy" id="2747483"/>
    <lineage>
        <taxon>Eukaryota</taxon>
        <taxon>Metazoa</taxon>
        <taxon>Ecdysozoa</taxon>
        <taxon>Arthropoda</taxon>
        <taxon>Chelicerata</taxon>
        <taxon>Arachnida</taxon>
        <taxon>Araneae</taxon>
        <taxon>Araneomorphae</taxon>
        <taxon>Entelegynae</taxon>
        <taxon>Araneoidea</taxon>
        <taxon>Nephilidae</taxon>
        <taxon>Trichonephila</taxon>
        <taxon>Trichonephila inaurata</taxon>
    </lineage>
</organism>
<name>A0A8X6I562_9ARAC</name>
<reference evidence="1" key="1">
    <citation type="submission" date="2020-08" db="EMBL/GenBank/DDBJ databases">
        <title>Multicomponent nature underlies the extraordinary mechanical properties of spider dragline silk.</title>
        <authorList>
            <person name="Kono N."/>
            <person name="Nakamura H."/>
            <person name="Mori M."/>
            <person name="Yoshida Y."/>
            <person name="Ohtoshi R."/>
            <person name="Malay A.D."/>
            <person name="Moran D.A.P."/>
            <person name="Tomita M."/>
            <person name="Numata K."/>
            <person name="Arakawa K."/>
        </authorList>
    </citation>
    <scope>NUCLEOTIDE SEQUENCE</scope>
</reference>
<protein>
    <submittedName>
        <fullName evidence="1">Uncharacterized protein</fullName>
    </submittedName>
</protein>
<accession>A0A8X6I562</accession>